<sequence>MTEKKKVTPTLFDFKVNLLPVKDEISQSEEDILTKRKGVSLKIMNTVDKNQLCGMTVQIPTENMKDLSLQRTLSTTFPTPPPTTPTSHKEETFYKIAIQDGRTRSDTMEYLAFKETHQENWGKFATLLHFIEQFLTDFCIPFVFADGNKLKDFVNRVGTERQPEVKDLINMLINPKTIEDIVKVPGRKYCGPYGKIYAAITVQSNWRRMKDRKKFLEYQRRKWASGIVAVAWTVHMRVQRYKALLRQTRADNIEIYKLKIKGFRTSWKRIQNSKRVVIHMPSLGYPEYIRNNINFFNIQENNQICRICDIVDPNVDVIYISPTHLTEEAEQYYEKLLALRPAILSGDINKISDMTKRVTFIVPEVITHFSRKKMCLASMLKYSPVALRRIKNLVKGREAYIVPGMVYMDDMEVAKQLDLAILGPDPETAQLYSTKSGVKRIFQSSEVNMPPGIFDIYTEEQLHESLAQLIIENLTIGRWLLKFDTTVSSNGIAYCDIMHLKCFVQIYKEAIRYGDKWTHKWAHESSFNILLNELPEYLKHYANPVNKSRYCAWEIYKKAFLLRGGIIEAYPPSDFVTAVQVDLLIAPNGETQILCTGDQIISQNPFDPWGLSVPQCSIEPPRINCACFKIANSCKVRGILGYVTVIFATFICEQTKQQLLWCIDMKLGYSDSLAMFQLMKYISNIYLDVDTHHLIVAENETPTTEELSLEKCVSRKKTHEKQYRYGVLSTKLYHSNLSIIHYSVFFQMCRAHGIGYDIKEKQGTLFTLIDYTARNYIGMLVISKDLRNGLAAFARNLNTLHEEVSSPNMQGETNFKEAINSIEEIIGITVLNEQEDKKTKKK</sequence>
<proteinExistence type="predicted"/>
<accession>A0A6P7T0Y2</accession>
<dbReference type="AlphaFoldDB" id="A0A6P7T0Y2"/>
<evidence type="ECO:0000313" key="2">
    <source>
        <dbReference type="Proteomes" id="UP000515154"/>
    </source>
</evidence>
<dbReference type="Proteomes" id="UP000515154">
    <property type="component" value="Linkage group LG12"/>
</dbReference>
<reference evidence="3" key="1">
    <citation type="submission" date="2025-08" db="UniProtKB">
        <authorList>
            <consortium name="RefSeq"/>
        </authorList>
    </citation>
    <scope>IDENTIFICATION</scope>
</reference>
<dbReference type="RefSeq" id="XP_029643666.2">
    <property type="nucleotide sequence ID" value="XM_029787806.2"/>
</dbReference>
<organism evidence="2 3">
    <name type="scientific">Octopus sinensis</name>
    <name type="common">East Asian common octopus</name>
    <dbReference type="NCBI Taxonomy" id="2607531"/>
    <lineage>
        <taxon>Eukaryota</taxon>
        <taxon>Metazoa</taxon>
        <taxon>Spiralia</taxon>
        <taxon>Lophotrochozoa</taxon>
        <taxon>Mollusca</taxon>
        <taxon>Cephalopoda</taxon>
        <taxon>Coleoidea</taxon>
        <taxon>Octopodiformes</taxon>
        <taxon>Octopoda</taxon>
        <taxon>Incirrata</taxon>
        <taxon>Octopodidae</taxon>
        <taxon>Octopus</taxon>
    </lineage>
</organism>
<dbReference type="KEGG" id="osn:115218047"/>
<dbReference type="InterPro" id="IPR038752">
    <property type="entry name" value="IQCH"/>
</dbReference>
<gene>
    <name evidence="3" type="primary">LOC115218047</name>
</gene>
<feature type="domain" description="IQCH-like ATP-grasp" evidence="1">
    <location>
        <begin position="426"/>
        <end position="689"/>
    </location>
</feature>
<dbReference type="InterPro" id="IPR056855">
    <property type="entry name" value="ATP-grasp_IQCH"/>
</dbReference>
<dbReference type="PANTHER" id="PTHR14465:SF0">
    <property type="entry name" value="IQ DOMAIN-CONTAINING PROTEIN H"/>
    <property type="match status" value="1"/>
</dbReference>
<protein>
    <submittedName>
        <fullName evidence="3">IQ domain-containing protein H-like</fullName>
    </submittedName>
</protein>
<dbReference type="PANTHER" id="PTHR14465">
    <property type="entry name" value="IQ DOMAIN-CONTAINING PROTEIN H"/>
    <property type="match status" value="1"/>
</dbReference>
<evidence type="ECO:0000313" key="3">
    <source>
        <dbReference type="RefSeq" id="XP_029643666.2"/>
    </source>
</evidence>
<name>A0A6P7T0Y2_9MOLL</name>
<evidence type="ECO:0000259" key="1">
    <source>
        <dbReference type="Pfam" id="PF24923"/>
    </source>
</evidence>
<keyword evidence="2" id="KW-1185">Reference proteome</keyword>
<dbReference type="Pfam" id="PF24923">
    <property type="entry name" value="ATP-grasp_IQCH"/>
    <property type="match status" value="1"/>
</dbReference>